<sequence>MSLPLVPSLAEPTAIDAAMTTAATTSSNSTHLPPLHGIRSFPSLPNTELATTTMHTVQPSMESTLVHSTTDIITNTTTDIITNTTATNMTDTITNITAADITTNPITNPISVNTPNYSGLAAGAIKPRQQSLIMGTGSPLIELHDINLQSRPRTPLSSSSVAKVAQDTTTTTHAATIIEPKNMPADTFTTPDDLDVKPSLNPAGMAAILQDTSQIHKEQQPTIPTTTTITNILPPPPPTLS</sequence>
<accession>A0ABQ8F4Z0</accession>
<proteinExistence type="predicted"/>
<name>A0ABQ8F4Z0_9FUNG</name>
<evidence type="ECO:0000313" key="3">
    <source>
        <dbReference type="Proteomes" id="UP001648503"/>
    </source>
</evidence>
<dbReference type="Proteomes" id="UP001648503">
    <property type="component" value="Unassembled WGS sequence"/>
</dbReference>
<evidence type="ECO:0000313" key="2">
    <source>
        <dbReference type="EMBL" id="KAH6592258.1"/>
    </source>
</evidence>
<comment type="caution">
    <text evidence="2">The sequence shown here is derived from an EMBL/GenBank/DDBJ whole genome shotgun (WGS) entry which is preliminary data.</text>
</comment>
<feature type="region of interest" description="Disordered" evidence="1">
    <location>
        <begin position="25"/>
        <end position="44"/>
    </location>
</feature>
<organism evidence="2 3">
    <name type="scientific">Batrachochytrium salamandrivorans</name>
    <dbReference type="NCBI Taxonomy" id="1357716"/>
    <lineage>
        <taxon>Eukaryota</taxon>
        <taxon>Fungi</taxon>
        <taxon>Fungi incertae sedis</taxon>
        <taxon>Chytridiomycota</taxon>
        <taxon>Chytridiomycota incertae sedis</taxon>
        <taxon>Chytridiomycetes</taxon>
        <taxon>Rhizophydiales</taxon>
        <taxon>Rhizophydiales incertae sedis</taxon>
        <taxon>Batrachochytrium</taxon>
    </lineage>
</organism>
<evidence type="ECO:0000256" key="1">
    <source>
        <dbReference type="SAM" id="MobiDB-lite"/>
    </source>
</evidence>
<reference evidence="2 3" key="1">
    <citation type="submission" date="2021-02" db="EMBL/GenBank/DDBJ databases">
        <title>Variation within the Batrachochytrium salamandrivorans European outbreak.</title>
        <authorList>
            <person name="Kelly M."/>
            <person name="Pasmans F."/>
            <person name="Shea T.P."/>
            <person name="Munoz J.F."/>
            <person name="Carranza S."/>
            <person name="Cuomo C.A."/>
            <person name="Martel A."/>
        </authorList>
    </citation>
    <scope>NUCLEOTIDE SEQUENCE [LARGE SCALE GENOMIC DNA]</scope>
    <source>
        <strain evidence="2 3">AMFP18/2</strain>
    </source>
</reference>
<dbReference type="EMBL" id="JAFCIX010000384">
    <property type="protein sequence ID" value="KAH6592258.1"/>
    <property type="molecule type" value="Genomic_DNA"/>
</dbReference>
<gene>
    <name evidence="2" type="ORF">BASA50_008159</name>
</gene>
<protein>
    <submittedName>
        <fullName evidence="2">Uncharacterized protein</fullName>
    </submittedName>
</protein>
<keyword evidence="3" id="KW-1185">Reference proteome</keyword>